<sequence length="351" mass="40398">MNIALIYCNDVKYGGWVTYTHHLYNVISTFGKCAVFRFGKKFRQVVKESIPTVYLDGKDKVRMSKVLNQFDIIHIVNAVCEKEVKRFKFGECFPEYNILALCRKPIIMTYHDPGECKSSPKSLQFSKSGKISGFLYPRPQVKSFFDSLGFTKNSKYLPKPFIRSCATSGNNKENEVVSISRLDYDKYLEFLIQASNTINYPIKIYGFANRLYVFHKLEKLGWTLNNSMYKGEYSNEERNIILSKAKLLVDMSAIANDGGGTQYTFLEAFDCGTIPILNSKWIVNPDTDELKNGINFIAVATSAELSMQVNSIMENEILLTKIRSNNYKFLEEYSLNKLSKLYYDYYKSVLK</sequence>
<dbReference type="Gene3D" id="3.40.50.2000">
    <property type="entry name" value="Glycogen Phosphorylase B"/>
    <property type="match status" value="1"/>
</dbReference>
<keyword evidence="1" id="KW-0808">Transferase</keyword>
<reference evidence="1" key="1">
    <citation type="submission" date="2020-03" db="EMBL/GenBank/DDBJ databases">
        <title>The deep terrestrial virosphere.</title>
        <authorList>
            <person name="Holmfeldt K."/>
            <person name="Nilsson E."/>
            <person name="Simone D."/>
            <person name="Lopez-Fernandez M."/>
            <person name="Wu X."/>
            <person name="de Brujin I."/>
            <person name="Lundin D."/>
            <person name="Andersson A."/>
            <person name="Bertilsson S."/>
            <person name="Dopson M."/>
        </authorList>
    </citation>
    <scope>NUCLEOTIDE SEQUENCE</scope>
    <source>
        <strain evidence="1">MM415B01568</strain>
    </source>
</reference>
<dbReference type="SUPFAM" id="SSF53756">
    <property type="entry name" value="UDP-Glycosyltransferase/glycogen phosphorylase"/>
    <property type="match status" value="1"/>
</dbReference>
<proteinExistence type="predicted"/>
<organism evidence="1">
    <name type="scientific">viral metagenome</name>
    <dbReference type="NCBI Taxonomy" id="1070528"/>
    <lineage>
        <taxon>unclassified sequences</taxon>
        <taxon>metagenomes</taxon>
        <taxon>organismal metagenomes</taxon>
    </lineage>
</organism>
<evidence type="ECO:0000313" key="1">
    <source>
        <dbReference type="EMBL" id="QJA57750.1"/>
    </source>
</evidence>
<dbReference type="AlphaFoldDB" id="A0A6M3IJG5"/>
<dbReference type="GO" id="GO:0016740">
    <property type="term" value="F:transferase activity"/>
    <property type="evidence" value="ECO:0007669"/>
    <property type="project" value="UniProtKB-KW"/>
</dbReference>
<name>A0A6M3IJG5_9ZZZZ</name>
<accession>A0A6M3IJG5</accession>
<dbReference type="EMBL" id="MT141290">
    <property type="protein sequence ID" value="QJA57750.1"/>
    <property type="molecule type" value="Genomic_DNA"/>
</dbReference>
<protein>
    <submittedName>
        <fullName evidence="1">Putative glycosyltransferase</fullName>
    </submittedName>
</protein>
<gene>
    <name evidence="1" type="ORF">MM415B01568_0009</name>
</gene>